<feature type="transmembrane region" description="Helical" evidence="14">
    <location>
        <begin position="169"/>
        <end position="202"/>
    </location>
</feature>
<dbReference type="GO" id="GO:0004930">
    <property type="term" value="F:G protein-coupled receptor activity"/>
    <property type="evidence" value="ECO:0007669"/>
    <property type="project" value="UniProtKB-KW"/>
</dbReference>
<accession>F6RP16</accession>
<comment type="subcellular location">
    <subcellularLocation>
        <location evidence="1 13">Membrane</location>
        <topology evidence="1 13">Multi-pass membrane protein</topology>
    </subcellularLocation>
</comment>
<dbReference type="Gene3D" id="1.20.1070.10">
    <property type="entry name" value="Rhodopsin 7-helix transmembrane proteins"/>
    <property type="match status" value="1"/>
</dbReference>
<evidence type="ECO:0000256" key="11">
    <source>
        <dbReference type="ARBA" id="ARBA00023224"/>
    </source>
</evidence>
<dbReference type="GO" id="GO:0016020">
    <property type="term" value="C:membrane"/>
    <property type="evidence" value="ECO:0000318"/>
    <property type="project" value="GO_Central"/>
</dbReference>
<evidence type="ECO:0000256" key="1">
    <source>
        <dbReference type="ARBA" id="ARBA00004141"/>
    </source>
</evidence>
<dbReference type="GO" id="GO:0033038">
    <property type="term" value="F:bitter taste receptor activity"/>
    <property type="evidence" value="ECO:0000318"/>
    <property type="project" value="GO_Central"/>
</dbReference>
<dbReference type="OMA" id="ILTCHMI"/>
<dbReference type="GeneTree" id="ENSGT01150000286961"/>
<dbReference type="CDD" id="cd15016">
    <property type="entry name" value="7tm_TAS2R1"/>
    <property type="match status" value="1"/>
</dbReference>
<keyword evidence="9 13" id="KW-0675">Receptor</keyword>
<evidence type="ECO:0000256" key="13">
    <source>
        <dbReference type="RuleBase" id="RU004424"/>
    </source>
</evidence>
<dbReference type="CTD" id="50834"/>
<name>Q2ABA9_MONDO</name>
<feature type="transmembrane region" description="Helical" evidence="14">
    <location>
        <begin position="82"/>
        <end position="105"/>
    </location>
</feature>
<evidence type="ECO:0000256" key="6">
    <source>
        <dbReference type="ARBA" id="ARBA00022989"/>
    </source>
</evidence>
<protein>
    <recommendedName>
        <fullName evidence="13">Taste receptor type 2</fullName>
    </recommendedName>
</protein>
<feature type="transmembrane region" description="Helical" evidence="14">
    <location>
        <begin position="223"/>
        <end position="245"/>
    </location>
</feature>
<feature type="transmembrane region" description="Helical" evidence="14">
    <location>
        <begin position="43"/>
        <end position="76"/>
    </location>
</feature>
<evidence type="ECO:0000256" key="3">
    <source>
        <dbReference type="ARBA" id="ARBA00022480"/>
    </source>
</evidence>
<proteinExistence type="inferred from homology"/>
<dbReference type="STRING" id="13616.ENSMODP00000036925"/>
<evidence type="ECO:0000256" key="12">
    <source>
        <dbReference type="RuleBase" id="RU004423"/>
    </source>
</evidence>
<accession>Q2ABA9</accession>
<feature type="transmembrane region" description="Helical" evidence="14">
    <location>
        <begin position="125"/>
        <end position="149"/>
    </location>
</feature>
<dbReference type="InterPro" id="IPR007960">
    <property type="entry name" value="TAS2R"/>
</dbReference>
<keyword evidence="8 13" id="KW-0472">Membrane</keyword>
<reference evidence="16 17" key="2">
    <citation type="journal article" date="2007" name="Nature">
        <title>Genome of the marsupial Monodelphis domestica reveals innovation in non-coding sequences.</title>
        <authorList>
            <person name="Mikkelsen T.S."/>
            <person name="Wakefield M.J."/>
            <person name="Aken B."/>
            <person name="Amemiya C.T."/>
            <person name="Chang J.L."/>
            <person name="Duke S."/>
            <person name="Garber M."/>
            <person name="Gentles A.J."/>
            <person name="Goodstadt L."/>
            <person name="Heger A."/>
            <person name="Jurka J."/>
            <person name="Kamal M."/>
            <person name="Mauceli E."/>
            <person name="Searle S.M."/>
            <person name="Sharpe T."/>
            <person name="Baker M.L."/>
            <person name="Batzer M.A."/>
            <person name="Benos P.V."/>
            <person name="Belov K."/>
            <person name="Clamp M."/>
            <person name="Cook A."/>
            <person name="Cuff J."/>
            <person name="Das R."/>
            <person name="Davidow L."/>
            <person name="Deakin J.E."/>
            <person name="Fazzari M.J."/>
            <person name="Glass J.L."/>
            <person name="Grabherr M."/>
            <person name="Greally J.M."/>
            <person name="Gu W."/>
            <person name="Hore T.A."/>
            <person name="Huttley G.A."/>
            <person name="Kleber M."/>
            <person name="Jirtle R.L."/>
            <person name="Koina E."/>
            <person name="Lee J.T."/>
            <person name="Mahony S."/>
            <person name="Marra M.A."/>
            <person name="Miller R.D."/>
            <person name="Nicholls R.D."/>
            <person name="Oda M."/>
            <person name="Papenfuss A.T."/>
            <person name="Parra Z.E."/>
            <person name="Pollock D.D."/>
            <person name="Ray D.A."/>
            <person name="Schein J.E."/>
            <person name="Speed T.P."/>
            <person name="Thompson K."/>
            <person name="VandeBerg J.L."/>
            <person name="Wade C.M."/>
            <person name="Walker J.A."/>
            <person name="Waters P.D."/>
            <person name="Webber C."/>
            <person name="Weidman J.R."/>
            <person name="Xie X."/>
            <person name="Zody M.C."/>
            <person name="Baldwin J."/>
            <person name="Abdouelleil A."/>
            <person name="Abdulkadir J."/>
            <person name="Abebe A."/>
            <person name="Abera B."/>
            <person name="Abreu J."/>
            <person name="Acer S.C."/>
            <person name="Aftuck L."/>
            <person name="Alexander A."/>
            <person name="An P."/>
            <person name="Anderson E."/>
            <person name="Anderson S."/>
            <person name="Arachi H."/>
            <person name="Azer M."/>
            <person name="Bachantsang P."/>
            <person name="Barry A."/>
            <person name="Bayul T."/>
            <person name="Berlin A."/>
            <person name="Bessette D."/>
            <person name="Bloom T."/>
            <person name="Bloom T."/>
            <person name="Boguslavskiy L."/>
            <person name="Bonnet C."/>
            <person name="Boukhgalter B."/>
            <person name="Bourzgui I."/>
            <person name="Brown A."/>
            <person name="Cahill P."/>
            <person name="Channer S."/>
            <person name="Cheshatsang Y."/>
            <person name="Chuda L."/>
            <person name="Citroen M."/>
            <person name="Collymore A."/>
            <person name="Cooke P."/>
            <person name="Costello M."/>
            <person name="D'Aco K."/>
            <person name="Daza R."/>
            <person name="De Haan G."/>
            <person name="DeGray S."/>
            <person name="DeMaso C."/>
            <person name="Dhargay N."/>
            <person name="Dooley K."/>
            <person name="Dooley E."/>
            <person name="Doricent M."/>
            <person name="Dorje P."/>
            <person name="Dorjee K."/>
            <person name="Dupes A."/>
            <person name="Elong R."/>
            <person name="Falk J."/>
            <person name="Farina A."/>
            <person name="Faro S."/>
            <person name="Ferguson D."/>
            <person name="Fisher S."/>
            <person name="Foley C.D."/>
            <person name="Franke A."/>
            <person name="Friedrich D."/>
            <person name="Gadbois L."/>
            <person name="Gearin G."/>
            <person name="Gearin C.R."/>
            <person name="Giannoukos G."/>
            <person name="Goode T."/>
            <person name="Graham J."/>
            <person name="Grandbois E."/>
            <person name="Grewal S."/>
            <person name="Gyaltsen K."/>
            <person name="Hafez N."/>
            <person name="Hagos B."/>
            <person name="Hall J."/>
            <person name="Henson C."/>
            <person name="Hollinger A."/>
            <person name="Honan T."/>
            <person name="Huard M.D."/>
            <person name="Hughes L."/>
            <person name="Hurhula B."/>
            <person name="Husby M.E."/>
            <person name="Kamat A."/>
            <person name="Kanga B."/>
            <person name="Kashin S."/>
            <person name="Khazanovich D."/>
            <person name="Kisner P."/>
            <person name="Lance K."/>
            <person name="Lara M."/>
            <person name="Lee W."/>
            <person name="Lennon N."/>
            <person name="Letendre F."/>
            <person name="LeVine R."/>
            <person name="Lipovsky A."/>
            <person name="Liu X."/>
            <person name="Liu J."/>
            <person name="Liu S."/>
            <person name="Lokyitsang T."/>
            <person name="Lokyitsang Y."/>
            <person name="Lubonja R."/>
            <person name="Lui A."/>
            <person name="MacDonald P."/>
            <person name="Magnisalis V."/>
            <person name="Maru K."/>
            <person name="Matthews C."/>
            <person name="McCusker W."/>
            <person name="McDonough S."/>
            <person name="Mehta T."/>
            <person name="Meldrim J."/>
            <person name="Meneus L."/>
            <person name="Mihai O."/>
            <person name="Mihalev A."/>
            <person name="Mihova T."/>
            <person name="Mittelman R."/>
            <person name="Mlenga V."/>
            <person name="Montmayeur A."/>
            <person name="Mulrain L."/>
            <person name="Navidi A."/>
            <person name="Naylor J."/>
            <person name="Negash T."/>
            <person name="Nguyen T."/>
            <person name="Nguyen N."/>
            <person name="Nicol R."/>
            <person name="Norbu C."/>
            <person name="Norbu N."/>
            <person name="Novod N."/>
            <person name="O'Neill B."/>
            <person name="Osman S."/>
            <person name="Markiewicz E."/>
            <person name="Oyono O.L."/>
            <person name="Patti C."/>
            <person name="Phunkhang P."/>
            <person name="Pierre F."/>
            <person name="Priest M."/>
            <person name="Raghuraman S."/>
            <person name="Rege F."/>
            <person name="Reyes R."/>
            <person name="Rise C."/>
            <person name="Rogov P."/>
            <person name="Ross K."/>
            <person name="Ryan E."/>
            <person name="Settipalli S."/>
            <person name="Shea T."/>
            <person name="Sherpa N."/>
            <person name="Shi L."/>
            <person name="Shih D."/>
            <person name="Sparrow T."/>
            <person name="Spaulding J."/>
            <person name="Stalker J."/>
            <person name="Stange-Thomann N."/>
            <person name="Stavropoulos S."/>
            <person name="Stone C."/>
            <person name="Strader C."/>
            <person name="Tesfaye S."/>
            <person name="Thomson T."/>
            <person name="Thoulutsang Y."/>
            <person name="Thoulutsang D."/>
            <person name="Topham K."/>
            <person name="Topping I."/>
            <person name="Tsamla T."/>
            <person name="Vassiliev H."/>
            <person name="Vo A."/>
            <person name="Wangchuk T."/>
            <person name="Wangdi T."/>
            <person name="Weiand M."/>
            <person name="Wilkinson J."/>
            <person name="Wilson A."/>
            <person name="Yadav S."/>
            <person name="Young G."/>
            <person name="Yu Q."/>
            <person name="Zembek L."/>
            <person name="Zhong D."/>
            <person name="Zimmer A."/>
            <person name="Zwirko Z."/>
            <person name="Jaffe D.B."/>
            <person name="Alvarez P."/>
            <person name="Brockman W."/>
            <person name="Butler J."/>
            <person name="Chin C."/>
            <person name="Gnerre S."/>
            <person name="MacCallum I."/>
            <person name="Graves J.A."/>
            <person name="Ponting C.P."/>
            <person name="Breen M."/>
            <person name="Samollow P.B."/>
            <person name="Lander E.S."/>
            <person name="Lindblad-Toh K."/>
        </authorList>
    </citation>
    <scope>NUCLEOTIDE SEQUENCE [LARGE SCALE GENOMIC DNA]</scope>
</reference>
<dbReference type="KEGG" id="mdo:664673"/>
<reference evidence="16" key="3">
    <citation type="submission" date="2025-05" db="UniProtKB">
        <authorList>
            <consortium name="Ensembl"/>
        </authorList>
    </citation>
    <scope>IDENTIFICATION</scope>
</reference>
<evidence type="ECO:0000313" key="17">
    <source>
        <dbReference type="Proteomes" id="UP000002280"/>
    </source>
</evidence>
<dbReference type="EMBL" id="AB249732">
    <property type="protein sequence ID" value="BAE80358.1"/>
    <property type="molecule type" value="Genomic_DNA"/>
</dbReference>
<dbReference type="FunFam" id="1.20.1070.10:FF:000055">
    <property type="entry name" value="Taste receptor type 2"/>
    <property type="match status" value="1"/>
</dbReference>
<keyword evidence="10" id="KW-0325">Glycoprotein</keyword>
<evidence type="ECO:0000313" key="15">
    <source>
        <dbReference type="EMBL" id="BAE80358.1"/>
    </source>
</evidence>
<dbReference type="Proteomes" id="UP000002280">
    <property type="component" value="Chromosome 3"/>
</dbReference>
<reference evidence="15" key="1">
    <citation type="journal article" date="2006" name="Mol. Biol. Evol.">
        <title>Lineage-specific expansions and contractions of the bitter taste receptor gene repertoire in vertebrates.</title>
        <authorList>
            <consortium name="SMBE Tri-National Young Investigators"/>
            <person name="Go Y."/>
        </authorList>
    </citation>
    <scope>NUCLEOTIDE SEQUENCE</scope>
</reference>
<dbReference type="Pfam" id="PF05296">
    <property type="entry name" value="TAS2R"/>
    <property type="match status" value="1"/>
</dbReference>
<feature type="transmembrane region" description="Helical" evidence="14">
    <location>
        <begin position="6"/>
        <end position="31"/>
    </location>
</feature>
<dbReference type="PANTHER" id="PTHR11394:SF149">
    <property type="entry name" value="TASTE RECEPTOR TYPE 2 MEMBER 1"/>
    <property type="match status" value="1"/>
</dbReference>
<dbReference type="AlphaFoldDB" id="Q2ABA9"/>
<keyword evidence="3 13" id="KW-0919">Taste</keyword>
<dbReference type="GO" id="GO:0001580">
    <property type="term" value="P:detection of chemical stimulus involved in sensory perception of bitter taste"/>
    <property type="evidence" value="ECO:0000318"/>
    <property type="project" value="GO_Central"/>
</dbReference>
<evidence type="ECO:0000256" key="8">
    <source>
        <dbReference type="ARBA" id="ARBA00023136"/>
    </source>
</evidence>
<evidence type="ECO:0000256" key="4">
    <source>
        <dbReference type="ARBA" id="ARBA00022606"/>
    </source>
</evidence>
<evidence type="ECO:0000256" key="9">
    <source>
        <dbReference type="ARBA" id="ARBA00023170"/>
    </source>
</evidence>
<feature type="transmembrane region" description="Helical" evidence="14">
    <location>
        <begin position="257"/>
        <end position="279"/>
    </location>
</feature>
<keyword evidence="7 13" id="KW-0297">G-protein coupled receptor</keyword>
<dbReference type="GeneID" id="664673"/>
<comment type="similarity">
    <text evidence="2 12">Belongs to the G-protein coupled receptor T2R family.</text>
</comment>
<dbReference type="OrthoDB" id="8876749at2759"/>
<dbReference type="eggNOG" id="ENOG502S2SI">
    <property type="taxonomic scope" value="Eukaryota"/>
</dbReference>
<keyword evidence="4 13" id="KW-0716">Sensory transduction</keyword>
<evidence type="ECO:0000256" key="2">
    <source>
        <dbReference type="ARBA" id="ARBA00007376"/>
    </source>
</evidence>
<evidence type="ECO:0000256" key="14">
    <source>
        <dbReference type="SAM" id="Phobius"/>
    </source>
</evidence>
<keyword evidence="11 13" id="KW-0807">Transducer</keyword>
<evidence type="ECO:0000256" key="7">
    <source>
        <dbReference type="ARBA" id="ARBA00023040"/>
    </source>
</evidence>
<organism evidence="15">
    <name type="scientific">Monodelphis domestica</name>
    <name type="common">Gray short-tailed opossum</name>
    <dbReference type="NCBI Taxonomy" id="13616"/>
    <lineage>
        <taxon>Eukaryota</taxon>
        <taxon>Metazoa</taxon>
        <taxon>Chordata</taxon>
        <taxon>Craniata</taxon>
        <taxon>Vertebrata</taxon>
        <taxon>Euteleostomi</taxon>
        <taxon>Mammalia</taxon>
        <taxon>Metatheria</taxon>
        <taxon>Didelphimorphia</taxon>
        <taxon>Didelphidae</taxon>
        <taxon>Monodelphis</taxon>
    </lineage>
</organism>
<sequence length="314" mass="36001">MTRLFLIIQLILGVVQFLTGIVANGIIVIVSGIECIKRKKVTAYDLLLISLGIFRIFLQALILTCHMIFVFTLNIYVEKEAFLFFIFVNEVNLWLATYLCLFYCVKIANIFHPFFLWLKMRISRLVPWLILGSLLFSLALSVCYLLLYWPEAKEEIRRYFSGNLTASNFLSSLFPVPILVVGLIVPLVIFDASLFLMIYSLCRHTRKMKSMATGRDLSTEAHIRAVKSVFSFFILYTSYYMGIIISLSRTSSQNEFFMFICFFVAAEYPSGHSIILILGNPKLKHYARKFLLCAKCLLGGDSTGVYKPNRTCCF</sequence>
<dbReference type="SUPFAM" id="SSF81321">
    <property type="entry name" value="Family A G protein-coupled receptor-like"/>
    <property type="match status" value="1"/>
</dbReference>
<keyword evidence="17" id="KW-1185">Reference proteome</keyword>
<dbReference type="Ensembl" id="ENSMODT00000038521.2">
    <property type="protein sequence ID" value="ENSMODP00000036925.2"/>
    <property type="gene ID" value="ENSMODG00000025109.2"/>
</dbReference>
<keyword evidence="6 14" id="KW-1133">Transmembrane helix</keyword>
<evidence type="ECO:0000256" key="10">
    <source>
        <dbReference type="ARBA" id="ARBA00023180"/>
    </source>
</evidence>
<dbReference type="RefSeq" id="NP_001034955.1">
    <property type="nucleotide sequence ID" value="NM_001039866.1"/>
</dbReference>
<dbReference type="PANTHER" id="PTHR11394">
    <property type="entry name" value="TASTE RECEPTOR TYPE 2"/>
    <property type="match status" value="1"/>
</dbReference>
<dbReference type="HOGENOM" id="CLU_072337_3_0_1"/>
<evidence type="ECO:0000313" key="16">
    <source>
        <dbReference type="Ensembl" id="ENSMODP00000036925.2"/>
    </source>
</evidence>
<evidence type="ECO:0000256" key="5">
    <source>
        <dbReference type="ARBA" id="ARBA00022692"/>
    </source>
</evidence>
<gene>
    <name evidence="16" type="primary">TAS2R1</name>
</gene>
<keyword evidence="5 13" id="KW-0812">Transmembrane</keyword>